<reference evidence="19 20" key="1">
    <citation type="submission" date="2018-10" db="EMBL/GenBank/DDBJ databases">
        <title>Genomic Encyclopedia of Type Strains, Phase IV (KMG-IV): sequencing the most valuable type-strain genomes for metagenomic binning, comparative biology and taxonomic classification.</title>
        <authorList>
            <person name="Goeker M."/>
        </authorList>
    </citation>
    <scope>NUCLEOTIDE SEQUENCE [LARGE SCALE GENOMIC DNA]</scope>
    <source>
        <strain evidence="19 20">DSM 25080</strain>
    </source>
</reference>
<dbReference type="EC" id="2.1.1.228" evidence="5 15"/>
<evidence type="ECO:0000256" key="2">
    <source>
        <dbReference type="ARBA" id="ARBA00004496"/>
    </source>
</evidence>
<evidence type="ECO:0000256" key="13">
    <source>
        <dbReference type="ARBA" id="ARBA00033392"/>
    </source>
</evidence>
<dbReference type="NCBIfam" id="TIGR00088">
    <property type="entry name" value="trmD"/>
    <property type="match status" value="1"/>
</dbReference>
<evidence type="ECO:0000313" key="19">
    <source>
        <dbReference type="EMBL" id="RMA79366.1"/>
    </source>
</evidence>
<feature type="binding site" evidence="15 16">
    <location>
        <position position="121"/>
    </location>
    <ligand>
        <name>S-adenosyl-L-methionine</name>
        <dbReference type="ChEBI" id="CHEBI:59789"/>
    </ligand>
</feature>
<keyword evidence="10 15" id="KW-0949">S-adenosyl-L-methionine</keyword>
<dbReference type="PANTHER" id="PTHR46417:SF1">
    <property type="entry name" value="TRNA (GUANINE-N(1)-)-METHYLTRANSFERASE"/>
    <property type="match status" value="1"/>
</dbReference>
<accession>A0A3M0A3W1</accession>
<dbReference type="InterPro" id="IPR023148">
    <property type="entry name" value="tRNA_m1G_MeTrfase_C_sf"/>
</dbReference>
<organism evidence="19 20">
    <name type="scientific">Umboniibacter marinipuniceus</name>
    <dbReference type="NCBI Taxonomy" id="569599"/>
    <lineage>
        <taxon>Bacteria</taxon>
        <taxon>Pseudomonadati</taxon>
        <taxon>Pseudomonadota</taxon>
        <taxon>Gammaproteobacteria</taxon>
        <taxon>Cellvibrionales</taxon>
        <taxon>Cellvibrionaceae</taxon>
        <taxon>Umboniibacter</taxon>
    </lineage>
</organism>
<evidence type="ECO:0000256" key="7">
    <source>
        <dbReference type="ARBA" id="ARBA00022490"/>
    </source>
</evidence>
<dbReference type="Gene3D" id="1.10.1270.20">
    <property type="entry name" value="tRNA(m1g37)methyltransferase, domain 2"/>
    <property type="match status" value="1"/>
</dbReference>
<evidence type="ECO:0000256" key="10">
    <source>
        <dbReference type="ARBA" id="ARBA00022691"/>
    </source>
</evidence>
<dbReference type="SUPFAM" id="SSF75217">
    <property type="entry name" value="alpha/beta knot"/>
    <property type="match status" value="1"/>
</dbReference>
<dbReference type="Proteomes" id="UP000267187">
    <property type="component" value="Unassembled WGS sequence"/>
</dbReference>
<dbReference type="InterPro" id="IPR029026">
    <property type="entry name" value="tRNA_m1G_MTases_N"/>
</dbReference>
<dbReference type="GO" id="GO:0052906">
    <property type="term" value="F:tRNA (guanine(37)-N1)-methyltransferase activity"/>
    <property type="evidence" value="ECO:0007669"/>
    <property type="project" value="UniProtKB-UniRule"/>
</dbReference>
<feature type="domain" description="tRNA methyltransferase TRMD/TRM10-type" evidence="18">
    <location>
        <begin position="11"/>
        <end position="233"/>
    </location>
</feature>
<keyword evidence="11 15" id="KW-0819">tRNA processing</keyword>
<dbReference type="FunFam" id="3.40.1280.10:FF:000001">
    <property type="entry name" value="tRNA (guanine-N(1)-)-methyltransferase"/>
    <property type="match status" value="1"/>
</dbReference>
<dbReference type="InterPro" id="IPR002649">
    <property type="entry name" value="tRNA_m1G_MeTrfase_TrmD"/>
</dbReference>
<evidence type="ECO:0000256" key="3">
    <source>
        <dbReference type="ARBA" id="ARBA00007630"/>
    </source>
</evidence>
<dbReference type="AlphaFoldDB" id="A0A3M0A3W1"/>
<comment type="catalytic activity">
    <reaction evidence="14 15 17">
        <text>guanosine(37) in tRNA + S-adenosyl-L-methionine = N(1)-methylguanosine(37) in tRNA + S-adenosyl-L-homocysteine + H(+)</text>
        <dbReference type="Rhea" id="RHEA:36899"/>
        <dbReference type="Rhea" id="RHEA-COMP:10145"/>
        <dbReference type="Rhea" id="RHEA-COMP:10147"/>
        <dbReference type="ChEBI" id="CHEBI:15378"/>
        <dbReference type="ChEBI" id="CHEBI:57856"/>
        <dbReference type="ChEBI" id="CHEBI:59789"/>
        <dbReference type="ChEBI" id="CHEBI:73542"/>
        <dbReference type="ChEBI" id="CHEBI:74269"/>
        <dbReference type="EC" id="2.1.1.228"/>
    </reaction>
</comment>
<comment type="subcellular location">
    <subcellularLocation>
        <location evidence="2 15 17">Cytoplasm</location>
    </subcellularLocation>
</comment>
<keyword evidence="20" id="KW-1185">Reference proteome</keyword>
<feature type="binding site" evidence="15 16">
    <location>
        <begin position="141"/>
        <end position="146"/>
    </location>
    <ligand>
        <name>S-adenosyl-L-methionine</name>
        <dbReference type="ChEBI" id="CHEBI:59789"/>
    </ligand>
</feature>
<keyword evidence="7 15" id="KW-0963">Cytoplasm</keyword>
<dbReference type="InterPro" id="IPR029028">
    <property type="entry name" value="Alpha/beta_knot_MTases"/>
</dbReference>
<proteinExistence type="inferred from homology"/>
<comment type="caution">
    <text evidence="19">The sequence shown here is derived from an EMBL/GenBank/DDBJ whole genome shotgun (WGS) entry which is preliminary data.</text>
</comment>
<dbReference type="NCBIfam" id="NF000648">
    <property type="entry name" value="PRK00026.1"/>
    <property type="match status" value="1"/>
</dbReference>
<comment type="subunit">
    <text evidence="4 15 17">Homodimer.</text>
</comment>
<sequence>MSSDRRRAKRYGVVSIFPEMLSAISQYGVSSRAIDQGSVALEAWNPRSFTHDRHHTVDDRPYGGGPGMLMKVEPLKQALHAAKAWAGEGSKVIYLSPQGQPFNQRAAQRLAAEPGLVFLAGRYEGVDERLINAEIDEEWSIGDYVLSGGELGAMVMIDAIVRLLPGVLGHNQSAEQDSFSDGLLDCPHYTRPEVYEGETVPEVLLSGNHERIRQWRLKQSLGRTYERRLDLLQRLELSDEQQRLLEEYLEERKQK</sequence>
<evidence type="ECO:0000256" key="14">
    <source>
        <dbReference type="ARBA" id="ARBA00047783"/>
    </source>
</evidence>
<comment type="similarity">
    <text evidence="3 15 17">Belongs to the RNA methyltransferase TrmD family.</text>
</comment>
<dbReference type="InterPro" id="IPR016009">
    <property type="entry name" value="tRNA_MeTrfase_TRMD/TRM10"/>
</dbReference>
<dbReference type="CDD" id="cd18080">
    <property type="entry name" value="TrmD-like"/>
    <property type="match status" value="1"/>
</dbReference>
<evidence type="ECO:0000256" key="12">
    <source>
        <dbReference type="ARBA" id="ARBA00029736"/>
    </source>
</evidence>
<keyword evidence="9 15" id="KW-0808">Transferase</keyword>
<evidence type="ECO:0000256" key="16">
    <source>
        <dbReference type="PIRSR" id="PIRSR000386-1"/>
    </source>
</evidence>
<evidence type="ECO:0000256" key="17">
    <source>
        <dbReference type="RuleBase" id="RU003464"/>
    </source>
</evidence>
<dbReference type="FunFam" id="1.10.1270.20:FF:000001">
    <property type="entry name" value="tRNA (guanine-N(1)-)-methyltransferase"/>
    <property type="match status" value="1"/>
</dbReference>
<dbReference type="EMBL" id="REFJ01000004">
    <property type="protein sequence ID" value="RMA79366.1"/>
    <property type="molecule type" value="Genomic_DNA"/>
</dbReference>
<dbReference type="Pfam" id="PF01746">
    <property type="entry name" value="tRNA_m1G_MT"/>
    <property type="match status" value="1"/>
</dbReference>
<evidence type="ECO:0000313" key="20">
    <source>
        <dbReference type="Proteomes" id="UP000267187"/>
    </source>
</evidence>
<name>A0A3M0A3W1_9GAMM</name>
<evidence type="ECO:0000256" key="9">
    <source>
        <dbReference type="ARBA" id="ARBA00022679"/>
    </source>
</evidence>
<dbReference type="HAMAP" id="MF_00605">
    <property type="entry name" value="TrmD"/>
    <property type="match status" value="1"/>
</dbReference>
<dbReference type="GO" id="GO:0002939">
    <property type="term" value="P:tRNA N1-guanine methylation"/>
    <property type="evidence" value="ECO:0007669"/>
    <property type="project" value="TreeGrafter"/>
</dbReference>
<protein>
    <recommendedName>
        <fullName evidence="6 15">tRNA (guanine-N(1)-)-methyltransferase</fullName>
        <ecNumber evidence="5 15">2.1.1.228</ecNumber>
    </recommendedName>
    <alternativeName>
        <fullName evidence="12 15">M1G-methyltransferase</fullName>
    </alternativeName>
    <alternativeName>
        <fullName evidence="13 15">tRNA [GM37] methyltransferase</fullName>
    </alternativeName>
</protein>
<evidence type="ECO:0000256" key="11">
    <source>
        <dbReference type="ARBA" id="ARBA00022694"/>
    </source>
</evidence>
<evidence type="ECO:0000259" key="18">
    <source>
        <dbReference type="Pfam" id="PF01746"/>
    </source>
</evidence>
<keyword evidence="8 15" id="KW-0489">Methyltransferase</keyword>
<evidence type="ECO:0000256" key="4">
    <source>
        <dbReference type="ARBA" id="ARBA00011738"/>
    </source>
</evidence>
<dbReference type="GO" id="GO:0005829">
    <property type="term" value="C:cytosol"/>
    <property type="evidence" value="ECO:0007669"/>
    <property type="project" value="TreeGrafter"/>
</dbReference>
<evidence type="ECO:0000256" key="8">
    <source>
        <dbReference type="ARBA" id="ARBA00022603"/>
    </source>
</evidence>
<evidence type="ECO:0000256" key="1">
    <source>
        <dbReference type="ARBA" id="ARBA00002634"/>
    </source>
</evidence>
<evidence type="ECO:0000256" key="5">
    <source>
        <dbReference type="ARBA" id="ARBA00012807"/>
    </source>
</evidence>
<dbReference type="PIRSF" id="PIRSF000386">
    <property type="entry name" value="tRNA_mtase"/>
    <property type="match status" value="1"/>
</dbReference>
<evidence type="ECO:0000256" key="15">
    <source>
        <dbReference type="HAMAP-Rule" id="MF_00605"/>
    </source>
</evidence>
<comment type="function">
    <text evidence="1 15 17">Specifically methylates guanosine-37 in various tRNAs.</text>
</comment>
<dbReference type="Gene3D" id="3.40.1280.10">
    <property type="match status" value="1"/>
</dbReference>
<gene>
    <name evidence="15" type="primary">trmD</name>
    <name evidence="19" type="ORF">DFR27_1806</name>
</gene>
<dbReference type="PANTHER" id="PTHR46417">
    <property type="entry name" value="TRNA (GUANINE-N(1)-)-METHYLTRANSFERASE"/>
    <property type="match status" value="1"/>
</dbReference>
<evidence type="ECO:0000256" key="6">
    <source>
        <dbReference type="ARBA" id="ARBA00014679"/>
    </source>
</evidence>